<dbReference type="InterPro" id="IPR039745">
    <property type="entry name" value="Vps54"/>
</dbReference>
<dbReference type="GO" id="GO:0019905">
    <property type="term" value="F:syntaxin binding"/>
    <property type="evidence" value="ECO:0007669"/>
    <property type="project" value="TreeGrafter"/>
</dbReference>
<dbReference type="GO" id="GO:0000938">
    <property type="term" value="C:GARP complex"/>
    <property type="evidence" value="ECO:0007669"/>
    <property type="project" value="InterPro"/>
</dbReference>
<dbReference type="GO" id="GO:0006896">
    <property type="term" value="P:Golgi to vacuole transport"/>
    <property type="evidence" value="ECO:0007669"/>
    <property type="project" value="TreeGrafter"/>
</dbReference>
<keyword evidence="3" id="KW-0813">Transport</keyword>
<dbReference type="WBParaSite" id="nRc.2.0.1.t41480-RA">
    <property type="protein sequence ID" value="nRc.2.0.1.t41480-RA"/>
    <property type="gene ID" value="nRc.2.0.1.g41480"/>
</dbReference>
<comment type="similarity">
    <text evidence="2">Belongs to the VPS54 family.</text>
</comment>
<sequence>MEFNDDFSPKQFSLICDHCPSKSHSIGGLRTNEDFILHLRNVHCTKEGGSFVCKYGANNICQRLPFEGVSDGDYRDHVIKFHLPEPQLTKPKKPKFVNDTLTSRNFIRAQNLAAVLNDPRKSRREVACFFTRYWSDNFVEKNNFSLPANLIHLNAKDFADYLMKTSKRKKWKHVMPKFSDLSPQQNKNAVKDMVPEMFFSSKYNVEDSRCFEALFLTANVEMVPDIDQYSSPDIRRQKRLKPTELLEEKLSFYLDSIEIQIARHVSSQSGSFFRAMTSHEDLQKSLAESLSNVENMRRNLRILDGKFTSKCLRLLNLKRTRSNRDALLKKVMSAKVSANSITKNLNFVPCPK</sequence>
<evidence type="ECO:0000256" key="4">
    <source>
        <dbReference type="ARBA" id="ARBA00022927"/>
    </source>
</evidence>
<evidence type="ECO:0000313" key="7">
    <source>
        <dbReference type="Proteomes" id="UP000887565"/>
    </source>
</evidence>
<evidence type="ECO:0000313" key="8">
    <source>
        <dbReference type="WBParaSite" id="nRc.2.0.1.t41480-RA"/>
    </source>
</evidence>
<dbReference type="GO" id="GO:0015031">
    <property type="term" value="P:protein transport"/>
    <property type="evidence" value="ECO:0007669"/>
    <property type="project" value="UniProtKB-KW"/>
</dbReference>
<keyword evidence="5" id="KW-0333">Golgi apparatus</keyword>
<dbReference type="Proteomes" id="UP000887565">
    <property type="component" value="Unplaced"/>
</dbReference>
<dbReference type="AlphaFoldDB" id="A0A915KV91"/>
<organism evidence="7 8">
    <name type="scientific">Romanomermis culicivorax</name>
    <name type="common">Nematode worm</name>
    <dbReference type="NCBI Taxonomy" id="13658"/>
    <lineage>
        <taxon>Eukaryota</taxon>
        <taxon>Metazoa</taxon>
        <taxon>Ecdysozoa</taxon>
        <taxon>Nematoda</taxon>
        <taxon>Enoplea</taxon>
        <taxon>Dorylaimia</taxon>
        <taxon>Mermithida</taxon>
        <taxon>Mermithoidea</taxon>
        <taxon>Mermithidae</taxon>
        <taxon>Romanomermis</taxon>
    </lineage>
</organism>
<dbReference type="PANTHER" id="PTHR12965">
    <property type="entry name" value="VACUOLAR PROTEIN SORTING 54"/>
    <property type="match status" value="1"/>
</dbReference>
<keyword evidence="6" id="KW-0175">Coiled coil</keyword>
<dbReference type="OMA" id="MIRILNM"/>
<proteinExistence type="inferred from homology"/>
<evidence type="ECO:0000256" key="3">
    <source>
        <dbReference type="ARBA" id="ARBA00022448"/>
    </source>
</evidence>
<name>A0A915KV91_ROMCU</name>
<accession>A0A915KV91</accession>
<reference evidence="8" key="1">
    <citation type="submission" date="2022-11" db="UniProtKB">
        <authorList>
            <consortium name="WormBaseParasite"/>
        </authorList>
    </citation>
    <scope>IDENTIFICATION</scope>
</reference>
<dbReference type="GO" id="GO:0005829">
    <property type="term" value="C:cytosol"/>
    <property type="evidence" value="ECO:0007669"/>
    <property type="project" value="GOC"/>
</dbReference>
<evidence type="ECO:0000256" key="2">
    <source>
        <dbReference type="ARBA" id="ARBA00009150"/>
    </source>
</evidence>
<keyword evidence="7" id="KW-1185">Reference proteome</keyword>
<comment type="subcellular location">
    <subcellularLocation>
        <location evidence="1">Golgi apparatus</location>
        <location evidence="1">trans-Golgi network</location>
    </subcellularLocation>
</comment>
<keyword evidence="4" id="KW-0653">Protein transport</keyword>
<protein>
    <submittedName>
        <fullName evidence="8">Uncharacterized protein</fullName>
    </submittedName>
</protein>
<evidence type="ECO:0000256" key="1">
    <source>
        <dbReference type="ARBA" id="ARBA00004601"/>
    </source>
</evidence>
<evidence type="ECO:0000256" key="6">
    <source>
        <dbReference type="ARBA" id="ARBA00023054"/>
    </source>
</evidence>
<evidence type="ECO:0000256" key="5">
    <source>
        <dbReference type="ARBA" id="ARBA00023034"/>
    </source>
</evidence>
<dbReference type="PANTHER" id="PTHR12965:SF0">
    <property type="entry name" value="VACUOLAR PROTEIN SORTING-ASSOCIATED PROTEIN 54"/>
    <property type="match status" value="1"/>
</dbReference>
<dbReference type="GO" id="GO:0042147">
    <property type="term" value="P:retrograde transport, endosome to Golgi"/>
    <property type="evidence" value="ECO:0007669"/>
    <property type="project" value="InterPro"/>
</dbReference>